<reference evidence="4 5" key="1">
    <citation type="submission" date="2020-02" db="EMBL/GenBank/DDBJ databases">
        <title>Acidophilic actinobacteria isolated from forest soil.</title>
        <authorList>
            <person name="Golinska P."/>
        </authorList>
    </citation>
    <scope>NUCLEOTIDE SEQUENCE [LARGE SCALE GENOMIC DNA]</scope>
    <source>
        <strain evidence="4 5">NL8</strain>
    </source>
</reference>
<dbReference type="Pfam" id="PF13561">
    <property type="entry name" value="adh_short_C2"/>
    <property type="match status" value="1"/>
</dbReference>
<protein>
    <submittedName>
        <fullName evidence="4">SDR family oxidoreductase</fullName>
    </submittedName>
</protein>
<evidence type="ECO:0000259" key="3">
    <source>
        <dbReference type="SMART" id="SM00822"/>
    </source>
</evidence>
<dbReference type="PRINTS" id="PR00081">
    <property type="entry name" value="GDHRDH"/>
</dbReference>
<dbReference type="InterPro" id="IPR057326">
    <property type="entry name" value="KR_dom"/>
</dbReference>
<dbReference type="CDD" id="cd05233">
    <property type="entry name" value="SDR_c"/>
    <property type="match status" value="1"/>
</dbReference>
<comment type="similarity">
    <text evidence="1">Belongs to the short-chain dehydrogenases/reductases (SDR) family.</text>
</comment>
<comment type="caution">
    <text evidence="4">The sequence shown here is derived from an EMBL/GenBank/DDBJ whole genome shotgun (WGS) entry which is preliminary data.</text>
</comment>
<keyword evidence="2" id="KW-0521">NADP</keyword>
<dbReference type="Gene3D" id="3.40.50.720">
    <property type="entry name" value="NAD(P)-binding Rossmann-like Domain"/>
    <property type="match status" value="1"/>
</dbReference>
<evidence type="ECO:0000256" key="2">
    <source>
        <dbReference type="ARBA" id="ARBA00022857"/>
    </source>
</evidence>
<dbReference type="RefSeq" id="WP_212010724.1">
    <property type="nucleotide sequence ID" value="NZ_JAAFYZ010000064.1"/>
</dbReference>
<name>A0ABS5KT25_9ACTN</name>
<dbReference type="SUPFAM" id="SSF51735">
    <property type="entry name" value="NAD(P)-binding Rossmann-fold domains"/>
    <property type="match status" value="1"/>
</dbReference>
<gene>
    <name evidence="4" type="ORF">KGQ19_20035</name>
</gene>
<evidence type="ECO:0000313" key="5">
    <source>
        <dbReference type="Proteomes" id="UP000730482"/>
    </source>
</evidence>
<dbReference type="PANTHER" id="PTHR44252:SF3">
    <property type="entry name" value="D-ERYTHRULOSE REDUCTASE-RELATED"/>
    <property type="match status" value="1"/>
</dbReference>
<organism evidence="4 5">
    <name type="scientific">Catenulispora pinistramenti</name>
    <dbReference type="NCBI Taxonomy" id="2705254"/>
    <lineage>
        <taxon>Bacteria</taxon>
        <taxon>Bacillati</taxon>
        <taxon>Actinomycetota</taxon>
        <taxon>Actinomycetes</taxon>
        <taxon>Catenulisporales</taxon>
        <taxon>Catenulisporaceae</taxon>
        <taxon>Catenulispora</taxon>
    </lineage>
</organism>
<keyword evidence="5" id="KW-1185">Reference proteome</keyword>
<dbReference type="EMBL" id="JAAFYZ010000064">
    <property type="protein sequence ID" value="MBS2549160.1"/>
    <property type="molecule type" value="Genomic_DNA"/>
</dbReference>
<dbReference type="InterPro" id="IPR051737">
    <property type="entry name" value="L-xylulose/Carbonyl_redctase"/>
</dbReference>
<evidence type="ECO:0000313" key="4">
    <source>
        <dbReference type="EMBL" id="MBS2549160.1"/>
    </source>
</evidence>
<proteinExistence type="inferred from homology"/>
<sequence>MPTSDLTGTTALVTGAAGGFGRAVTSALVAAGAQVVTVVRDQGAAAGLAEEFGASVTPVVADAADPVAAGRLLETYRPRTVVLNAGVVPLGRALQLHTWESFSRPWEVDVKQAFSWAREALLLPLEPGSTVVSVSSGAAIGGSPLSGGYAGAKATVRFVSAYAAGEAERAALGIRFVSVLPTLSPTTAVGAGGAAAYAARQGVPVADFVAGMGPTLTPEHVGKAVLDIASDTSFDQLAYLLKPNGPAAL</sequence>
<accession>A0ABS5KT25</accession>
<dbReference type="InterPro" id="IPR036291">
    <property type="entry name" value="NAD(P)-bd_dom_sf"/>
</dbReference>
<evidence type="ECO:0000256" key="1">
    <source>
        <dbReference type="ARBA" id="ARBA00006484"/>
    </source>
</evidence>
<dbReference type="SMART" id="SM00822">
    <property type="entry name" value="PKS_KR"/>
    <property type="match status" value="1"/>
</dbReference>
<dbReference type="PANTHER" id="PTHR44252">
    <property type="entry name" value="D-ERYTHRULOSE REDUCTASE"/>
    <property type="match status" value="1"/>
</dbReference>
<feature type="domain" description="Ketoreductase" evidence="3">
    <location>
        <begin position="9"/>
        <end position="186"/>
    </location>
</feature>
<dbReference type="InterPro" id="IPR002347">
    <property type="entry name" value="SDR_fam"/>
</dbReference>
<dbReference type="Proteomes" id="UP000730482">
    <property type="component" value="Unassembled WGS sequence"/>
</dbReference>